<feature type="compositionally biased region" description="Basic residues" evidence="1">
    <location>
        <begin position="335"/>
        <end position="348"/>
    </location>
</feature>
<feature type="region of interest" description="Disordered" evidence="1">
    <location>
        <begin position="307"/>
        <end position="363"/>
    </location>
</feature>
<reference evidence="2 3" key="1">
    <citation type="submission" date="2013-02" db="EMBL/GenBank/DDBJ databases">
        <title>The Genome Sequence of Plasmodium inui San Antonio 1.</title>
        <authorList>
            <consortium name="The Broad Institute Genome Sequencing Platform"/>
            <consortium name="The Broad Institute Genome Sequencing Center for Infectious Disease"/>
            <person name="Neafsey D."/>
            <person name="Cheeseman I."/>
            <person name="Volkman S."/>
            <person name="Adams J."/>
            <person name="Walker B."/>
            <person name="Young S.K."/>
            <person name="Zeng Q."/>
            <person name="Gargeya S."/>
            <person name="Fitzgerald M."/>
            <person name="Haas B."/>
            <person name="Abouelleil A."/>
            <person name="Alvarado L."/>
            <person name="Arachchi H.M."/>
            <person name="Berlin A.M."/>
            <person name="Chapman S.B."/>
            <person name="Dewar J."/>
            <person name="Goldberg J."/>
            <person name="Griggs A."/>
            <person name="Gujja S."/>
            <person name="Hansen M."/>
            <person name="Howarth C."/>
            <person name="Imamovic A."/>
            <person name="Larimer J."/>
            <person name="McCowan C."/>
            <person name="Murphy C."/>
            <person name="Neiman D."/>
            <person name="Pearson M."/>
            <person name="Priest M."/>
            <person name="Roberts A."/>
            <person name="Saif S."/>
            <person name="Shea T."/>
            <person name="Sisk P."/>
            <person name="Sykes S."/>
            <person name="Wortman J."/>
            <person name="Nusbaum C."/>
            <person name="Birren B."/>
        </authorList>
    </citation>
    <scope>NUCLEOTIDE SEQUENCE [LARGE SCALE GENOMIC DNA]</scope>
    <source>
        <strain evidence="2 3">San Antonio 1</strain>
    </source>
</reference>
<keyword evidence="3" id="KW-1185">Reference proteome</keyword>
<dbReference type="VEuPathDB" id="PlasmoDB:C922_02310"/>
<accession>W7A5V4</accession>
<dbReference type="RefSeq" id="XP_008816131.1">
    <property type="nucleotide sequence ID" value="XM_008817909.1"/>
</dbReference>
<organism evidence="2 3">
    <name type="scientific">Plasmodium inui San Antonio 1</name>
    <dbReference type="NCBI Taxonomy" id="1237626"/>
    <lineage>
        <taxon>Eukaryota</taxon>
        <taxon>Sar</taxon>
        <taxon>Alveolata</taxon>
        <taxon>Apicomplexa</taxon>
        <taxon>Aconoidasida</taxon>
        <taxon>Haemosporida</taxon>
        <taxon>Plasmodiidae</taxon>
        <taxon>Plasmodium</taxon>
        <taxon>Plasmodium (Plasmodium)</taxon>
    </lineage>
</organism>
<dbReference type="OrthoDB" id="372575at2759"/>
<feature type="compositionally biased region" description="Basic and acidic residues" evidence="1">
    <location>
        <begin position="403"/>
        <end position="438"/>
    </location>
</feature>
<evidence type="ECO:0000313" key="2">
    <source>
        <dbReference type="EMBL" id="EUD67160.1"/>
    </source>
</evidence>
<feature type="region of interest" description="Disordered" evidence="1">
    <location>
        <begin position="391"/>
        <end position="481"/>
    </location>
</feature>
<feature type="compositionally biased region" description="Basic and acidic residues" evidence="1">
    <location>
        <begin position="349"/>
        <end position="362"/>
    </location>
</feature>
<dbReference type="Proteomes" id="UP000030640">
    <property type="component" value="Unassembled WGS sequence"/>
</dbReference>
<proteinExistence type="predicted"/>
<name>W7A5V4_9APIC</name>
<dbReference type="GeneID" id="20037584"/>
<evidence type="ECO:0000313" key="3">
    <source>
        <dbReference type="Proteomes" id="UP000030640"/>
    </source>
</evidence>
<gene>
    <name evidence="2" type="ORF">C922_02310</name>
</gene>
<sequence>MKCFLCDSEVLPTLNTFIVLDIVLEMLKGSGRGGIKSKGGKKKKKKALYLTNRIMMEKFPPNFDFILGFINGTLRQQGGKLHQEAENLPHGAELCDVGEEAEQHEPDEGRNSFRHPTQWSIHTVKDIKKGTVDRGTHFELPPMKEPLSLDKFKRLLKGIHIKYIEKEEHQGEEEKQNGQQKEKSLTEALYNLNEQKEYNLVIVNLAFLFVKDKKRINIYAENVSMHYMDGKTKHSCADSLNNTNEILFSPPNRNHFPSMLMEKEIYDVPFFKNILSFHFCYSFLVNFDEHLNHDRVAIPIGNSIDSKVTGPYKDAQRSPNRDCSYATGRGELSRGRRNTYRARGRAHHRDAERTDRFPKNDQRTIATRLNHNFFERHSVRRKRKLGEIERGDLISGGYSGASPRDRERGTPEEGSRADVAAPRDDSDGERHTGGEHRDPHHLRNLSDLSGLSNDDPRRENITMSGSAYGEDFLTPRKRKKKKGNKKHLYTFDVLPKSDQYKRMYLNMLSLYCDCVCLIS</sequence>
<dbReference type="AlphaFoldDB" id="W7A5V4"/>
<evidence type="ECO:0000256" key="1">
    <source>
        <dbReference type="SAM" id="MobiDB-lite"/>
    </source>
</evidence>
<protein>
    <submittedName>
        <fullName evidence="2">Uncharacterized protein</fullName>
    </submittedName>
</protein>
<dbReference type="EMBL" id="KI965467">
    <property type="protein sequence ID" value="EUD67160.1"/>
    <property type="molecule type" value="Genomic_DNA"/>
</dbReference>